<dbReference type="STRING" id="100816.A0A175W0B0"/>
<reference evidence="2 3" key="1">
    <citation type="journal article" date="2016" name="Genome Announc.">
        <title>Genome Sequence of Madurella mycetomatis mm55, Isolated from a Human Mycetoma Case in Sudan.</title>
        <authorList>
            <person name="Smit S."/>
            <person name="Derks M.F."/>
            <person name="Bervoets S."/>
            <person name="Fahal A."/>
            <person name="van Leeuwen W."/>
            <person name="van Belkum A."/>
            <person name="van de Sande W.W."/>
        </authorList>
    </citation>
    <scope>NUCLEOTIDE SEQUENCE [LARGE SCALE GENOMIC DNA]</scope>
    <source>
        <strain evidence="3">mm55</strain>
    </source>
</reference>
<evidence type="ECO:0000256" key="1">
    <source>
        <dbReference type="SAM" id="MobiDB-lite"/>
    </source>
</evidence>
<evidence type="ECO:0000313" key="3">
    <source>
        <dbReference type="Proteomes" id="UP000078237"/>
    </source>
</evidence>
<feature type="compositionally biased region" description="Low complexity" evidence="1">
    <location>
        <begin position="674"/>
        <end position="683"/>
    </location>
</feature>
<evidence type="ECO:0000313" key="2">
    <source>
        <dbReference type="EMBL" id="KXX76921.1"/>
    </source>
</evidence>
<feature type="compositionally biased region" description="Pro residues" evidence="1">
    <location>
        <begin position="556"/>
        <end position="566"/>
    </location>
</feature>
<feature type="region of interest" description="Disordered" evidence="1">
    <location>
        <begin position="335"/>
        <end position="363"/>
    </location>
</feature>
<dbReference type="OrthoDB" id="4161595at2759"/>
<feature type="region of interest" description="Disordered" evidence="1">
    <location>
        <begin position="1"/>
        <end position="64"/>
    </location>
</feature>
<name>A0A175W0B0_9PEZI</name>
<keyword evidence="3" id="KW-1185">Reference proteome</keyword>
<feature type="compositionally biased region" description="Basic and acidic residues" evidence="1">
    <location>
        <begin position="1"/>
        <end position="17"/>
    </location>
</feature>
<feature type="compositionally biased region" description="Basic and acidic residues" evidence="1">
    <location>
        <begin position="533"/>
        <end position="542"/>
    </location>
</feature>
<dbReference type="AlphaFoldDB" id="A0A175W0B0"/>
<proteinExistence type="predicted"/>
<dbReference type="VEuPathDB" id="FungiDB:MMYC01_208094"/>
<comment type="caution">
    <text evidence="2">The sequence shown here is derived from an EMBL/GenBank/DDBJ whole genome shotgun (WGS) entry which is preliminary data.</text>
</comment>
<feature type="region of interest" description="Disordered" evidence="1">
    <location>
        <begin position="747"/>
        <end position="783"/>
    </location>
</feature>
<feature type="compositionally biased region" description="Polar residues" evidence="1">
    <location>
        <begin position="115"/>
        <end position="137"/>
    </location>
</feature>
<protein>
    <submittedName>
        <fullName evidence="2">Uncharacterized protein</fullName>
    </submittedName>
</protein>
<feature type="compositionally biased region" description="Polar residues" evidence="1">
    <location>
        <begin position="697"/>
        <end position="709"/>
    </location>
</feature>
<accession>A0A175W0B0</accession>
<feature type="compositionally biased region" description="Acidic residues" evidence="1">
    <location>
        <begin position="350"/>
        <end position="359"/>
    </location>
</feature>
<sequence length="783" mass="84996">MARDKFGPTAPTKHESGDGGPSPQAGSRHLDRPARPEDEQAATSAAGRPVAIDLGADESPESPTDAVIIRRGQGGRSGSTSPLASSLNLALRLLPFAFHTPLHVSTTFSSGYGVAQQTNETNSPVDLTSSRDNSPSSAHRRAISAPDIPQNGDTAPSLAADPAQPSASTTPAPGSAPAPADPVIPAFTATVPGAVFRHYLDSSLISSAVPRLFATVDELMREIDFMAPKVCKYMDRCTLTRDGEEVNWRKAMSHLFGRNKNCTRSIPDNVWICLCRKHYQRARYRNNAEYNKRLCGLVECQILRLEAWSNENRRTGQIENGIVVDWTLAVRKREQKRLDEKSSRKRPRGEDDDDDDDDLPILNSNTVPVPQWLLDMCRGGYTTYEIQQIVARIGREMHGKNPRLTQVPDIEILPNITGENAKPKNKSKTKSKSVASHRRAQSLGNPLHGHSRGNFALDRSNQEPLVPSGRRVSQPTAFYPHDNGYHRDEDGDRTAKRARFGGLDGAYVDRNIESRFPPRTTERTFPDVRPLHAMSRDNDERAGPSTTPYDFSAPTGPLPIPRPSYNPEPTRNNYDDYRARGAHQRAFSDAGSFPWSTMPFAPSASAGYAEQANGYPPYYPGANPGASSSSYGTAAASPYNGRDYRHDNASYSATAGNPQSNLNGYYHQQGYGSQSYYQQSTHGGPPPAGAAKHMRHQSTPVGPSRSMQMMGSGPGSDLFGTASAAATTPVAPVSSYNQALYSQIGSGRQPYGGMQPPTATDGMNGPTAPAAAGDEYDGYPARR</sequence>
<gene>
    <name evidence="2" type="ORF">MMYC01_208094</name>
</gene>
<feature type="compositionally biased region" description="Basic and acidic residues" evidence="1">
    <location>
        <begin position="28"/>
        <end position="38"/>
    </location>
</feature>
<feature type="compositionally biased region" description="Basic residues" evidence="1">
    <location>
        <begin position="423"/>
        <end position="440"/>
    </location>
</feature>
<feature type="region of interest" description="Disordered" evidence="1">
    <location>
        <begin position="674"/>
        <end position="711"/>
    </location>
</feature>
<feature type="region of interest" description="Disordered" evidence="1">
    <location>
        <begin position="115"/>
        <end position="181"/>
    </location>
</feature>
<feature type="compositionally biased region" description="Low complexity" evidence="1">
    <location>
        <begin position="159"/>
        <end position="173"/>
    </location>
</feature>
<feature type="region of interest" description="Disordered" evidence="1">
    <location>
        <begin position="533"/>
        <end position="573"/>
    </location>
</feature>
<dbReference type="Proteomes" id="UP000078237">
    <property type="component" value="Unassembled WGS sequence"/>
</dbReference>
<organism evidence="2 3">
    <name type="scientific">Madurella mycetomatis</name>
    <dbReference type="NCBI Taxonomy" id="100816"/>
    <lineage>
        <taxon>Eukaryota</taxon>
        <taxon>Fungi</taxon>
        <taxon>Dikarya</taxon>
        <taxon>Ascomycota</taxon>
        <taxon>Pezizomycotina</taxon>
        <taxon>Sordariomycetes</taxon>
        <taxon>Sordariomycetidae</taxon>
        <taxon>Sordariales</taxon>
        <taxon>Sordariales incertae sedis</taxon>
        <taxon>Madurella</taxon>
    </lineage>
</organism>
<feature type="compositionally biased region" description="Basic and acidic residues" evidence="1">
    <location>
        <begin position="483"/>
        <end position="492"/>
    </location>
</feature>
<dbReference type="EMBL" id="LCTW02000186">
    <property type="protein sequence ID" value="KXX76921.1"/>
    <property type="molecule type" value="Genomic_DNA"/>
</dbReference>
<feature type="region of interest" description="Disordered" evidence="1">
    <location>
        <begin position="415"/>
        <end position="492"/>
    </location>
</feature>